<reference evidence="5" key="1">
    <citation type="submission" date="2013-03" db="EMBL/GenBank/DDBJ databases">
        <title>Genome sequence of Chthonomonas calidirosea, the first sequenced genome from the Armatimonadetes phylum (formally candidate division OP10).</title>
        <authorList>
            <person name="Lee K.C.Y."/>
            <person name="Morgan X.C."/>
            <person name="Dunfield P.F."/>
            <person name="Tamas I."/>
            <person name="Houghton K.M."/>
            <person name="Vyssotski M."/>
            <person name="Ryan J.L.J."/>
            <person name="Lagutin K."/>
            <person name="McDonald I.R."/>
            <person name="Stott M.B."/>
        </authorList>
    </citation>
    <scope>NUCLEOTIDE SEQUENCE [LARGE SCALE GENOMIC DNA]</scope>
    <source>
        <strain evidence="5">DSM 23976 / ICMP 18418 / T49</strain>
    </source>
</reference>
<feature type="compositionally biased region" description="Polar residues" evidence="2">
    <location>
        <begin position="432"/>
        <end position="446"/>
    </location>
</feature>
<dbReference type="Gene3D" id="2.120.10.30">
    <property type="entry name" value="TolB, C-terminal domain"/>
    <property type="match status" value="2"/>
</dbReference>
<proteinExistence type="inferred from homology"/>
<dbReference type="RefSeq" id="WP_016483910.1">
    <property type="nucleotide sequence ID" value="NC_021487.1"/>
</dbReference>
<dbReference type="PANTHER" id="PTHR36842:SF1">
    <property type="entry name" value="PROTEIN TOLB"/>
    <property type="match status" value="1"/>
</dbReference>
<dbReference type="SUPFAM" id="SSF49452">
    <property type="entry name" value="Starch-binding domain-like"/>
    <property type="match status" value="2"/>
</dbReference>
<dbReference type="STRING" id="454171.CP488_01483"/>
<name>S0EZM4_CHTCT</name>
<dbReference type="GO" id="GO:0030246">
    <property type="term" value="F:carbohydrate binding"/>
    <property type="evidence" value="ECO:0007669"/>
    <property type="project" value="InterPro"/>
</dbReference>
<dbReference type="SUPFAM" id="SSF49464">
    <property type="entry name" value="Carboxypeptidase regulatory domain-like"/>
    <property type="match status" value="2"/>
</dbReference>
<evidence type="ECO:0000259" key="3">
    <source>
        <dbReference type="Pfam" id="PF13860"/>
    </source>
</evidence>
<feature type="domain" description="FlgD/Vpr Ig-like" evidence="3">
    <location>
        <begin position="1873"/>
        <end position="1949"/>
    </location>
</feature>
<dbReference type="InterPro" id="IPR008969">
    <property type="entry name" value="CarboxyPept-like_regulatory"/>
</dbReference>
<evidence type="ECO:0000313" key="5">
    <source>
        <dbReference type="Proteomes" id="UP000014227"/>
    </source>
</evidence>
<feature type="region of interest" description="Disordered" evidence="2">
    <location>
        <begin position="1334"/>
        <end position="1354"/>
    </location>
</feature>
<dbReference type="Gene3D" id="2.60.40.1120">
    <property type="entry name" value="Carboxypeptidase-like, regulatory domain"/>
    <property type="match status" value="4"/>
</dbReference>
<dbReference type="InterPro" id="IPR011659">
    <property type="entry name" value="WD40"/>
</dbReference>
<keyword evidence="5" id="KW-1185">Reference proteome</keyword>
<organism evidence="4 5">
    <name type="scientific">Chthonomonas calidirosea (strain DSM 23976 / ICMP 18418 / T49)</name>
    <dbReference type="NCBI Taxonomy" id="1303518"/>
    <lineage>
        <taxon>Bacteria</taxon>
        <taxon>Bacillati</taxon>
        <taxon>Armatimonadota</taxon>
        <taxon>Chthonomonadia</taxon>
        <taxon>Chthonomonadales</taxon>
        <taxon>Chthonomonadaceae</taxon>
        <taxon>Chthonomonas</taxon>
    </lineage>
</organism>
<dbReference type="InterPro" id="IPR025965">
    <property type="entry name" value="FlgD/Vpr_Ig-like"/>
</dbReference>
<dbReference type="EMBL" id="HF951689">
    <property type="protein sequence ID" value="CCW36401.1"/>
    <property type="molecule type" value="Genomic_DNA"/>
</dbReference>
<dbReference type="InParanoid" id="S0EZM4"/>
<dbReference type="PANTHER" id="PTHR36842">
    <property type="entry name" value="PROTEIN TOLB HOMOLOG"/>
    <property type="match status" value="1"/>
</dbReference>
<dbReference type="Pfam" id="PF13620">
    <property type="entry name" value="CarboxypepD_reg"/>
    <property type="match status" value="2"/>
</dbReference>
<dbReference type="eggNOG" id="COG0823">
    <property type="taxonomic scope" value="Bacteria"/>
</dbReference>
<protein>
    <submittedName>
        <fullName evidence="4">Periplasmic component of the Tol biopolymer transport system</fullName>
    </submittedName>
</protein>
<dbReference type="SUPFAM" id="SSF69304">
    <property type="entry name" value="Tricorn protease N-terminal domain"/>
    <property type="match status" value="1"/>
</dbReference>
<dbReference type="KEGG" id="ccz:CCALI_02608"/>
<dbReference type="Gene3D" id="2.60.40.4070">
    <property type="match status" value="1"/>
</dbReference>
<dbReference type="PATRIC" id="fig|1303518.3.peg.2710"/>
<dbReference type="InterPro" id="IPR011042">
    <property type="entry name" value="6-blade_b-propeller_TolB-like"/>
</dbReference>
<evidence type="ECO:0000256" key="2">
    <source>
        <dbReference type="SAM" id="MobiDB-lite"/>
    </source>
</evidence>
<dbReference type="Proteomes" id="UP000014227">
    <property type="component" value="Chromosome I"/>
</dbReference>
<dbReference type="Pfam" id="PF13860">
    <property type="entry name" value="FlgD_ig"/>
    <property type="match status" value="1"/>
</dbReference>
<accession>S0EZM4</accession>
<evidence type="ECO:0000256" key="1">
    <source>
        <dbReference type="ARBA" id="ARBA00009820"/>
    </source>
</evidence>
<evidence type="ECO:0000313" key="4">
    <source>
        <dbReference type="EMBL" id="CCW36401.1"/>
    </source>
</evidence>
<comment type="similarity">
    <text evidence="1">Belongs to the TolB family.</text>
</comment>
<dbReference type="HOGENOM" id="CLU_234540_0_0_0"/>
<dbReference type="Pfam" id="PF07676">
    <property type="entry name" value="PD40"/>
    <property type="match status" value="1"/>
</dbReference>
<dbReference type="InterPro" id="IPR013784">
    <property type="entry name" value="Carb-bd-like_fold"/>
</dbReference>
<sequence>MCPELGGRLALKRARSRFYGLHLLLFVLIVALYPLNAQAQSRARSPKSTRPQDILQSLRSVGPRPPHVFYPPNMSKLPDWVLKTRWTGEGRAPGDQNVVRQTILLTKANPNLPFSNVPATSSNEHPFWTSDEKYIYFDSNRNSSTDSTPNATNTYNIFRMFPDGTGVTQVIPANINQIEPAVSRDGSQLAFVGGGTFVSGAGTAHPVTTGFNLYLYNLNQGGAATPVTNTTAGFTFADVRHPTWSPGGDAIAFAGQLQGQNVYHIFLYTLANGVITQLTTGASNDTSPAWSPDGHFIAFSTNASGFASGAAPVVAAGTVSNYDIWVITTNLNALQATRITNFAVGGQQSNNYNPAWSSLNIDPLGIIPIQPNPSNNGLTQSELMIAFASDREDTNNDGIANAINPNHSTDIYWVQTPEQSPSTGVFTIAGESSGNPAHKLQTSQPDTAMDPSEPSYNFDKSHVSNEDFPTWPQYKNSYRIVFQSDRGGTLEIWGSTIIDIDAPALLKYDASTNEIVHLEKEVGTHTGISQRQFNPGDTVRICVRAVDYESGVNSVYVQIKCPNAMQQSPDNVEHRIFNIGGGAVGGSGTSVQSIFNAGSGGFPIEEDYQAVNANGPMTGGVPQFRPFNTPNLYTPGVDDLDAFSGAAHPPDRFWLQLYDDGPTTQGGHEPPGEVAGDGVYTADWTTPVNFPSDWVIDVIIYNNAVDPFNPQKRSDWRIYDNVWGFTTQPFQALHNVLYVDDYDSGQKFFSNRFGSGNFQASNTAGFNGIPTESYMTEFTPALFPDTYQAGTGQPSPLLDFMNTLGPQSYGANVGDGAYYDPLDDDGSGVPPTQSYDIWRIQCRGPIPQSVLNAYLPYYENIPPDPSNKNLPTKVLVAEKCVLWHSPYSGDLFVGPGTILDQQTQTMLANFVQAGGRLFINGQDIAWGLTLGGTQQNSFLSNVLYCNYVADAANTDQINLQGARGSAPIAWETWYGGIHRYPPYPPMDTPNNPPGNNSPIYIGPILNQAYTAAAHDTWDDTTVPVLIGFNDVVTFNPPSTVQSGVDGVYSNGAGPAIMWYANPTTGGRVVYSPFGWEGIVPKTIALQGTPTPYLCINLRMELIHNVLDFLRTGYIYGSVRAYNGGAAVPLANVLVRAFDAQGNEVSTALTQADGSYILRGLYPNGIYALDAIAPGYVTQHATGIEFHGGYGVRNDFFMSQAQPGVISGKITDAVTGLPVPNITVEALDISGAAPANTFFTGVSAPDGTYFIKNVPASSYEVFPILPAQGYVSSNPANYGAPPGQPVVVAPSQTVSGKDFQLIQAPGTITGKVDIADANGNDTGQPLPGATITATSTSNSQTQFVSAPPTGGSQSDGTFTIPNVSPGQYSVTATAPGYNLVKSVTVTVTTQQTTSGVLLLMSPVPPGSISGLVATSLGIPVGGATITVTNSAGTVVATGTSGAVQTTTINGQTYTYNYKITNVPAGATVTVSASKAGYTTKTSAQTVTVTSNQETQNVNFTLDPLAAFGSNLALVSSPYYFTTDGNPASPPLDVATLLGVPSSDVSSGAFQFTYWNASTQSYVNYPTPPANAFRLGLGYFLRDTDTATVMAITNPNGITAPKDANGNFLPFNIPLQQGWNMIGDPFTSSVNFNGLQVQLQNGTLINVTAAQAGPNPVLGAALWTYQNGNYAVVYTLDPFRGYWLYAFQPCTLVVTPSAQQGRGAFSAAGRALEFTSGGNGNWKLDIVAATDQSNSKATIGVCNGATDQYDRYKMLTPPALGRNAVVLGIDHSDWGRQAGLYSVDVRSAAATTWKFVLQANTGGQPVTLTWPNLAMAGKHDFIFTDLDNGTSFELHDRSSYTVTIGQGTTTHHFEIDVLRATRSPLQILNVTALMNTNRATGQSDSATISYTLTTAAKMVVRILNNGRVVRTLEANTTRAAGTNQVVWDLKSDSGIRVPTGVYQAQVIATDANGHQVPRVVPLVITR</sequence>
<dbReference type="OrthoDB" id="8901262at2"/>
<feature type="region of interest" description="Disordered" evidence="2">
    <location>
        <begin position="432"/>
        <end position="454"/>
    </location>
</feature>
<gene>
    <name evidence="4" type="ORF">CCALI_02608</name>
</gene>
<dbReference type="eggNOG" id="COG4932">
    <property type="taxonomic scope" value="Bacteria"/>
</dbReference>